<reference evidence="1 2" key="1">
    <citation type="submission" date="2017-02" db="EMBL/GenBank/DDBJ databases">
        <title>Mycobacterium kansasii genomes.</title>
        <authorList>
            <person name="Borowka P."/>
            <person name="Strapagiel D."/>
            <person name="Marciniak B."/>
            <person name="Lach J."/>
            <person name="Bakula Z."/>
            <person name="Van Ingen J."/>
            <person name="Safianowska A."/>
            <person name="Brzostek A."/>
            <person name="Dziadek J."/>
            <person name="Jagielski T."/>
        </authorList>
    </citation>
    <scope>NUCLEOTIDE SEQUENCE [LARGE SCALE GENOMIC DNA]</scope>
    <source>
        <strain evidence="1 2">12MK</strain>
    </source>
</reference>
<dbReference type="EMBL" id="MWQA01000001">
    <property type="protein sequence ID" value="ORC05841.1"/>
    <property type="molecule type" value="Genomic_DNA"/>
</dbReference>
<protein>
    <submittedName>
        <fullName evidence="1">Uncharacterized protein</fullName>
    </submittedName>
</protein>
<dbReference type="Proteomes" id="UP000192335">
    <property type="component" value="Unassembled WGS sequence"/>
</dbReference>
<dbReference type="RefSeq" id="WP_075545272.1">
    <property type="nucleotide sequence ID" value="NZ_CADEAW010000006.1"/>
</dbReference>
<gene>
    <name evidence="1" type="ORF">B4U45_03380</name>
</gene>
<name>A0A8E2LL24_9MYCO</name>
<comment type="caution">
    <text evidence="1">The sequence shown here is derived from an EMBL/GenBank/DDBJ whole genome shotgun (WGS) entry which is preliminary data.</text>
</comment>
<dbReference type="AlphaFoldDB" id="A0A8E2LL24"/>
<evidence type="ECO:0000313" key="1">
    <source>
        <dbReference type="EMBL" id="ORC05841.1"/>
    </source>
</evidence>
<accession>A0A8E2LL24</accession>
<organism evidence="1 2">
    <name type="scientific">Mycobacterium persicum</name>
    <dbReference type="NCBI Taxonomy" id="1487726"/>
    <lineage>
        <taxon>Bacteria</taxon>
        <taxon>Bacillati</taxon>
        <taxon>Actinomycetota</taxon>
        <taxon>Actinomycetes</taxon>
        <taxon>Mycobacteriales</taxon>
        <taxon>Mycobacteriaceae</taxon>
        <taxon>Mycobacterium</taxon>
    </lineage>
</organism>
<dbReference type="GeneID" id="71767500"/>
<proteinExistence type="predicted"/>
<evidence type="ECO:0000313" key="2">
    <source>
        <dbReference type="Proteomes" id="UP000192335"/>
    </source>
</evidence>
<sequence>MARLMPSVAAMIGTYSPLSRIRRAAADLSAPSFFGLPMNMSRALRAPRDAARRATAAGRRCR</sequence>